<reference evidence="1" key="1">
    <citation type="submission" date="2022-05" db="EMBL/GenBank/DDBJ databases">
        <title>The Musa troglodytarum L. genome provides insights into the mechanism of non-climacteric behaviour and enrichment of carotenoids.</title>
        <authorList>
            <person name="Wang J."/>
        </authorList>
    </citation>
    <scope>NUCLEOTIDE SEQUENCE</scope>
    <source>
        <tissue evidence="1">Leaf</tissue>
    </source>
</reference>
<dbReference type="AlphaFoldDB" id="A0A9E7LBK1"/>
<organism evidence="1 2">
    <name type="scientific">Musa troglodytarum</name>
    <name type="common">fe'i banana</name>
    <dbReference type="NCBI Taxonomy" id="320322"/>
    <lineage>
        <taxon>Eukaryota</taxon>
        <taxon>Viridiplantae</taxon>
        <taxon>Streptophyta</taxon>
        <taxon>Embryophyta</taxon>
        <taxon>Tracheophyta</taxon>
        <taxon>Spermatophyta</taxon>
        <taxon>Magnoliopsida</taxon>
        <taxon>Liliopsida</taxon>
        <taxon>Zingiberales</taxon>
        <taxon>Musaceae</taxon>
        <taxon>Musa</taxon>
    </lineage>
</organism>
<protein>
    <submittedName>
        <fullName evidence="1">Uncharacterized protein</fullName>
    </submittedName>
</protein>
<keyword evidence="2" id="KW-1185">Reference proteome</keyword>
<accession>A0A9E7LBK1</accession>
<dbReference type="EMBL" id="CP097511">
    <property type="protein sequence ID" value="URE44644.1"/>
    <property type="molecule type" value="Genomic_DNA"/>
</dbReference>
<dbReference type="Proteomes" id="UP001055439">
    <property type="component" value="Chromosome 9"/>
</dbReference>
<gene>
    <name evidence="1" type="ORF">MUK42_14300</name>
</gene>
<evidence type="ECO:0000313" key="1">
    <source>
        <dbReference type="EMBL" id="URE44644.1"/>
    </source>
</evidence>
<name>A0A9E7LBK1_9LILI</name>
<proteinExistence type="predicted"/>
<evidence type="ECO:0000313" key="2">
    <source>
        <dbReference type="Proteomes" id="UP001055439"/>
    </source>
</evidence>
<sequence length="74" mass="8295">MTRYFKYYVEKGATLTGIAELQLHLISTIHDGGRTLRLRFGLLPTVLASAAFLLSPCSQNSEPQVLLQRCRLIC</sequence>